<organism evidence="2 3">
    <name type="scientific">Aphis craccivora</name>
    <name type="common">Cowpea aphid</name>
    <dbReference type="NCBI Taxonomy" id="307492"/>
    <lineage>
        <taxon>Eukaryota</taxon>
        <taxon>Metazoa</taxon>
        <taxon>Ecdysozoa</taxon>
        <taxon>Arthropoda</taxon>
        <taxon>Hexapoda</taxon>
        <taxon>Insecta</taxon>
        <taxon>Pterygota</taxon>
        <taxon>Neoptera</taxon>
        <taxon>Paraneoptera</taxon>
        <taxon>Hemiptera</taxon>
        <taxon>Sternorrhyncha</taxon>
        <taxon>Aphidomorpha</taxon>
        <taxon>Aphidoidea</taxon>
        <taxon>Aphididae</taxon>
        <taxon>Aphidini</taxon>
        <taxon>Aphis</taxon>
        <taxon>Aphis</taxon>
    </lineage>
</organism>
<dbReference type="Proteomes" id="UP000478052">
    <property type="component" value="Unassembled WGS sequence"/>
</dbReference>
<accession>A0A6G0WDX0</accession>
<evidence type="ECO:0000259" key="1">
    <source>
        <dbReference type="PROSITE" id="PS50878"/>
    </source>
</evidence>
<feature type="domain" description="Reverse transcriptase" evidence="1">
    <location>
        <begin position="1"/>
        <end position="84"/>
    </location>
</feature>
<dbReference type="AlphaFoldDB" id="A0A6G0WDX0"/>
<comment type="caution">
    <text evidence="2">The sequence shown here is derived from an EMBL/GenBank/DDBJ whole genome shotgun (WGS) entry which is preliminary data.</text>
</comment>
<reference evidence="2 3" key="1">
    <citation type="submission" date="2019-08" db="EMBL/GenBank/DDBJ databases">
        <title>Whole genome of Aphis craccivora.</title>
        <authorList>
            <person name="Voronova N.V."/>
            <person name="Shulinski R.S."/>
            <person name="Bandarenka Y.V."/>
            <person name="Zhorov D.G."/>
            <person name="Warner D."/>
        </authorList>
    </citation>
    <scope>NUCLEOTIDE SEQUENCE [LARGE SCALE GENOMIC DNA]</scope>
    <source>
        <strain evidence="2">180601</strain>
        <tissue evidence="2">Whole Body</tissue>
    </source>
</reference>
<dbReference type="PANTHER" id="PTHR36688">
    <property type="entry name" value="ENDO/EXONUCLEASE/PHOSPHATASE DOMAIN-CONTAINING PROTEIN"/>
    <property type="match status" value="1"/>
</dbReference>
<sequence length="95" mass="11292">MYADDTAIITQHRNLENSITDLQISLDLISEWFTKWKLALNPTKSEAKIFTLKRYSNPTQLKIKNQLVLWNNRDQSIKYLGVHLDKKLTWKMHAY</sequence>
<dbReference type="PROSITE" id="PS50878">
    <property type="entry name" value="RT_POL"/>
    <property type="match status" value="1"/>
</dbReference>
<name>A0A6G0WDX0_APHCR</name>
<proteinExistence type="predicted"/>
<dbReference type="OrthoDB" id="6625420at2759"/>
<dbReference type="InterPro" id="IPR052560">
    <property type="entry name" value="RdDP_mobile_element"/>
</dbReference>
<dbReference type="EMBL" id="VUJU01008860">
    <property type="protein sequence ID" value="KAF0724867.1"/>
    <property type="molecule type" value="Genomic_DNA"/>
</dbReference>
<dbReference type="Pfam" id="PF00078">
    <property type="entry name" value="RVT_1"/>
    <property type="match status" value="1"/>
</dbReference>
<keyword evidence="3" id="KW-1185">Reference proteome</keyword>
<evidence type="ECO:0000313" key="3">
    <source>
        <dbReference type="Proteomes" id="UP000478052"/>
    </source>
</evidence>
<protein>
    <recommendedName>
        <fullName evidence="1">Reverse transcriptase domain-containing protein</fullName>
    </recommendedName>
</protein>
<dbReference type="PANTHER" id="PTHR36688:SF1">
    <property type="entry name" value="ENDONUCLEASE_EXONUCLEASE_PHOSPHATASE DOMAIN-CONTAINING PROTEIN"/>
    <property type="match status" value="1"/>
</dbReference>
<dbReference type="InterPro" id="IPR000477">
    <property type="entry name" value="RT_dom"/>
</dbReference>
<evidence type="ECO:0000313" key="2">
    <source>
        <dbReference type="EMBL" id="KAF0724867.1"/>
    </source>
</evidence>
<gene>
    <name evidence="2" type="ORF">FWK35_00033142</name>
</gene>